<organism evidence="4 5">
    <name type="scientific">Bombardia bombarda</name>
    <dbReference type="NCBI Taxonomy" id="252184"/>
    <lineage>
        <taxon>Eukaryota</taxon>
        <taxon>Fungi</taxon>
        <taxon>Dikarya</taxon>
        <taxon>Ascomycota</taxon>
        <taxon>Pezizomycotina</taxon>
        <taxon>Sordariomycetes</taxon>
        <taxon>Sordariomycetidae</taxon>
        <taxon>Sordariales</taxon>
        <taxon>Lasiosphaeriaceae</taxon>
        <taxon>Bombardia</taxon>
    </lineage>
</organism>
<feature type="region of interest" description="Disordered" evidence="1">
    <location>
        <begin position="1"/>
        <end position="41"/>
    </location>
</feature>
<evidence type="ECO:0000313" key="4">
    <source>
        <dbReference type="EMBL" id="KAK0615603.1"/>
    </source>
</evidence>
<dbReference type="GO" id="GO:0035091">
    <property type="term" value="F:phosphatidylinositol binding"/>
    <property type="evidence" value="ECO:0007669"/>
    <property type="project" value="TreeGrafter"/>
</dbReference>
<reference evidence="4" key="1">
    <citation type="submission" date="2023-06" db="EMBL/GenBank/DDBJ databases">
        <title>Genome-scale phylogeny and comparative genomics of the fungal order Sordariales.</title>
        <authorList>
            <consortium name="Lawrence Berkeley National Laboratory"/>
            <person name="Hensen N."/>
            <person name="Bonometti L."/>
            <person name="Westerberg I."/>
            <person name="Brannstrom I.O."/>
            <person name="Guillou S."/>
            <person name="Cros-Aarteil S."/>
            <person name="Calhoun S."/>
            <person name="Haridas S."/>
            <person name="Kuo A."/>
            <person name="Mondo S."/>
            <person name="Pangilinan J."/>
            <person name="Riley R."/>
            <person name="LaButti K."/>
            <person name="Andreopoulos B."/>
            <person name="Lipzen A."/>
            <person name="Chen C."/>
            <person name="Yanf M."/>
            <person name="Daum C."/>
            <person name="Ng V."/>
            <person name="Clum A."/>
            <person name="Steindorff A."/>
            <person name="Ohm R."/>
            <person name="Martin F."/>
            <person name="Silar P."/>
            <person name="Natvig D."/>
            <person name="Lalanne C."/>
            <person name="Gautier V."/>
            <person name="Ament-velasquez S.L."/>
            <person name="Kruys A."/>
            <person name="Hutchinson M.I."/>
            <person name="Powell A.J."/>
            <person name="Barry K."/>
            <person name="Miller A.N."/>
            <person name="Grigoriev I.V."/>
            <person name="Debuchy R."/>
            <person name="Gladieux P."/>
            <person name="Thoren M.H."/>
            <person name="Johannesson H."/>
        </authorList>
    </citation>
    <scope>NUCLEOTIDE SEQUENCE</scope>
    <source>
        <strain evidence="4">SMH3391-2</strain>
    </source>
</reference>
<evidence type="ECO:0000259" key="2">
    <source>
        <dbReference type="Pfam" id="PF12825"/>
    </source>
</evidence>
<comment type="caution">
    <text evidence="4">The sequence shown here is derived from an EMBL/GenBank/DDBJ whole genome shotgun (WGS) entry which is preliminary data.</text>
</comment>
<dbReference type="PANTHER" id="PTHR47185:SF2">
    <property type="entry name" value="FUNGAL PROTEIN"/>
    <property type="match status" value="1"/>
</dbReference>
<keyword evidence="5" id="KW-1185">Reference proteome</keyword>
<feature type="compositionally biased region" description="Low complexity" evidence="1">
    <location>
        <begin position="533"/>
        <end position="557"/>
    </location>
</feature>
<accession>A0AA39WHP4</accession>
<evidence type="ECO:0000313" key="5">
    <source>
        <dbReference type="Proteomes" id="UP001174934"/>
    </source>
</evidence>
<feature type="domain" description="PX" evidence="2">
    <location>
        <begin position="193"/>
        <end position="377"/>
    </location>
</feature>
<dbReference type="PANTHER" id="PTHR47185">
    <property type="entry name" value="PX DOMAIN-CONTAINING PROTEIN YPR097W"/>
    <property type="match status" value="1"/>
</dbReference>
<dbReference type="EMBL" id="JAULSR010000006">
    <property type="protein sequence ID" value="KAK0615603.1"/>
    <property type="molecule type" value="Genomic_DNA"/>
</dbReference>
<dbReference type="Pfam" id="PF12828">
    <property type="entry name" value="PXB"/>
    <property type="match status" value="1"/>
</dbReference>
<feature type="region of interest" description="Disordered" evidence="1">
    <location>
        <begin position="458"/>
        <end position="480"/>
    </location>
</feature>
<dbReference type="InterPro" id="IPR024554">
    <property type="entry name" value="LEC1-like_C"/>
</dbReference>
<feature type="domain" description="PX" evidence="2">
    <location>
        <begin position="386"/>
        <end position="528"/>
    </location>
</feature>
<gene>
    <name evidence="4" type="ORF">B0T17DRAFT_644607</name>
</gene>
<feature type="domain" description="PX-associated" evidence="3">
    <location>
        <begin position="39"/>
        <end position="105"/>
    </location>
</feature>
<feature type="region of interest" description="Disordered" evidence="1">
    <location>
        <begin position="617"/>
        <end position="637"/>
    </location>
</feature>
<sequence>MAQQIDLDVDVKGHHEGEDEGEDEGKAGANPRPSASTTTDTLTSSQLHALFDILTHSEVYAEVQKFKDPGIIAAYGFPFSGGLGPDGAPLYATESSAPLLAGLLRGIGIMGKFSEAHLSESYDKGVLGIRKTLATAASAVHEAVSRGILGGIPPKPTEGGLNAISYDRTKAPDLARAWEDAAHNLVYGDLVDELFDCAVEKQSLEEHSPGVQATADYIIIHLAAFMHHVFVLSPEGSYLLKLAENVHNLIPYTIIKSTLRVGNAATMLNGILRLLLAKMSVGAISNWFGLTQNANDGMNLMQRIISIVLSWDGSEYRKSADEIEKAAGGPSKEHLDAIKQFISKPRKDYDRIRKISRTSPTSIVAAILQDHDPKLPASLSESQHTQCVQYLAALLEVRDREEITDVLCNSNPDLFTQAVRDVVASFEPWIRTIHERVDLREHLSAGESFLNDFITTSKPKKPADAVSNDKTNGSSDAKMETAAPSVEDYISLLRRNRHLLYNWIHQLAVKCPEIREVSLSWLKDTMKIFIQKSSPTSASSPRSEDATATTTASSTASQGTKNRKGAAGALSSNLQSLFAALPSETKRDVVSAVDAHAAYLSTLEDVSLKRMQTVLDNLPQDSSTTAAGDPHSGRSMRGPGMFLARWQHLLDECPITPEVPNGPMRRGKDVKSILARGGANGTAADGFDPGALAIVAERDAPDPPKVDVVVEALGPAFYGLVVDLLKNSA</sequence>
<protein>
    <submittedName>
        <fullName evidence="4">Uncharacterized protein</fullName>
    </submittedName>
</protein>
<proteinExistence type="predicted"/>
<dbReference type="InterPro" id="IPR047168">
    <property type="entry name" value="LEC1-like"/>
</dbReference>
<dbReference type="Proteomes" id="UP001174934">
    <property type="component" value="Unassembled WGS sequence"/>
</dbReference>
<dbReference type="Pfam" id="PF12825">
    <property type="entry name" value="DUF3818"/>
    <property type="match status" value="2"/>
</dbReference>
<name>A0AA39WHP4_9PEZI</name>
<evidence type="ECO:0000256" key="1">
    <source>
        <dbReference type="SAM" id="MobiDB-lite"/>
    </source>
</evidence>
<feature type="region of interest" description="Disordered" evidence="1">
    <location>
        <begin position="532"/>
        <end position="566"/>
    </location>
</feature>
<evidence type="ECO:0000259" key="3">
    <source>
        <dbReference type="Pfam" id="PF12828"/>
    </source>
</evidence>
<dbReference type="AlphaFoldDB" id="A0AA39WHP4"/>
<dbReference type="InterPro" id="IPR024555">
    <property type="entry name" value="PX-associated"/>
</dbReference>